<feature type="domain" description="ZMYM2-like/QRICH1 C-terminal" evidence="6">
    <location>
        <begin position="138"/>
        <end position="285"/>
    </location>
</feature>
<evidence type="ECO:0000256" key="1">
    <source>
        <dbReference type="ARBA" id="ARBA00022499"/>
    </source>
</evidence>
<dbReference type="PANTHER" id="PTHR46963">
    <property type="entry name" value="SIMILAR TO RIKEN CDNA E130308A19"/>
    <property type="match status" value="1"/>
</dbReference>
<dbReference type="Proteomes" id="UP000594262">
    <property type="component" value="Unplaced"/>
</dbReference>
<accession>A0A7M5USZ1</accession>
<sequence>MAKGRFKLLSEEELQKLSEKSESKNTRRSTSTWLNAYQSWAKERNKKSDLENYTANELDDVLSQFYAELTKKDGKEYEPDSLRVMQASLYRYLKDKNYPKSIITDIEFTKCNKILEGKARTLRENGLGRRPNASRALTNKEEEILWNVGKLGKTNPKALLHTVWFLTTQHFGLRGRQEHTTMSMDNFLFKTDESGEKYVEFLEDPTKTRYKGLHHKPRVTNPKMFSTDGDRCPVKLLEYYISKRPDSLRKTGRFYLTPKANFTNSSVWYTTSPVGKNTISSFMKALISDTEISLDENLTNHSLRKNTVKKLKEAEIPETAIIKVTGHTSTKGLSNYDPGDQQEFKRMSNAISGKRPINAMLSQSSFMQSVQPQSSSNANVFNNCTFNINQSASPKPKKRRKCVIYSDSESSQSQ</sequence>
<dbReference type="PANTHER" id="PTHR46963:SF1">
    <property type="entry name" value="SIMILAR TO RIKEN CDNA E130308A19"/>
    <property type="match status" value="1"/>
</dbReference>
<protein>
    <recommendedName>
        <fullName evidence="10">DUF3504 domain-containing protein</fullName>
    </recommendedName>
</protein>
<dbReference type="InterPro" id="IPR057926">
    <property type="entry name" value="QRICH1_dom"/>
</dbReference>
<evidence type="ECO:0000256" key="2">
    <source>
        <dbReference type="ARBA" id="ARBA00022553"/>
    </source>
</evidence>
<dbReference type="AlphaFoldDB" id="A0A7M5USZ1"/>
<keyword evidence="4" id="KW-0233">DNA recombination</keyword>
<evidence type="ECO:0008006" key="10">
    <source>
        <dbReference type="Google" id="ProtNLM"/>
    </source>
</evidence>
<dbReference type="InterPro" id="IPR013762">
    <property type="entry name" value="Integrase-like_cat_sf"/>
</dbReference>
<dbReference type="OrthoDB" id="5955505at2759"/>
<keyword evidence="2" id="KW-0597">Phosphoprotein</keyword>
<proteinExistence type="predicted"/>
<dbReference type="Pfam" id="PF12012">
    <property type="entry name" value="DUF3504"/>
    <property type="match status" value="1"/>
</dbReference>
<evidence type="ECO:0000313" key="8">
    <source>
        <dbReference type="EnsemblMetazoa" id="CLYHEMP002165.1"/>
    </source>
</evidence>
<reference evidence="8" key="1">
    <citation type="submission" date="2021-01" db="UniProtKB">
        <authorList>
            <consortium name="EnsemblMetazoa"/>
        </authorList>
    </citation>
    <scope>IDENTIFICATION</scope>
</reference>
<dbReference type="Gene3D" id="1.10.443.10">
    <property type="entry name" value="Intergrase catalytic core"/>
    <property type="match status" value="1"/>
</dbReference>
<feature type="domain" description="QRICH1-like" evidence="7">
    <location>
        <begin position="35"/>
        <end position="116"/>
    </location>
</feature>
<feature type="region of interest" description="Disordered" evidence="5">
    <location>
        <begin position="387"/>
        <end position="414"/>
    </location>
</feature>
<dbReference type="EnsemblMetazoa" id="CLYHEMT002165.1">
    <property type="protein sequence ID" value="CLYHEMP002165.1"/>
    <property type="gene ID" value="CLYHEMG002165"/>
</dbReference>
<organism evidence="8 9">
    <name type="scientific">Clytia hemisphaerica</name>
    <dbReference type="NCBI Taxonomy" id="252671"/>
    <lineage>
        <taxon>Eukaryota</taxon>
        <taxon>Metazoa</taxon>
        <taxon>Cnidaria</taxon>
        <taxon>Hydrozoa</taxon>
        <taxon>Hydroidolina</taxon>
        <taxon>Leptothecata</taxon>
        <taxon>Obeliida</taxon>
        <taxon>Clytiidae</taxon>
        <taxon>Clytia</taxon>
    </lineage>
</organism>
<evidence type="ECO:0000259" key="7">
    <source>
        <dbReference type="Pfam" id="PF25561"/>
    </source>
</evidence>
<evidence type="ECO:0000256" key="5">
    <source>
        <dbReference type="SAM" id="MobiDB-lite"/>
    </source>
</evidence>
<evidence type="ECO:0000313" key="9">
    <source>
        <dbReference type="Proteomes" id="UP000594262"/>
    </source>
</evidence>
<evidence type="ECO:0000259" key="6">
    <source>
        <dbReference type="Pfam" id="PF12012"/>
    </source>
</evidence>
<dbReference type="SUPFAM" id="SSF56349">
    <property type="entry name" value="DNA breaking-rejoining enzymes"/>
    <property type="match status" value="1"/>
</dbReference>
<evidence type="ECO:0000256" key="4">
    <source>
        <dbReference type="ARBA" id="ARBA00023172"/>
    </source>
</evidence>
<name>A0A7M5USZ1_9CNID</name>
<evidence type="ECO:0000256" key="3">
    <source>
        <dbReference type="ARBA" id="ARBA00022843"/>
    </source>
</evidence>
<dbReference type="InterPro" id="IPR021893">
    <property type="entry name" value="ZMYM2-like_C"/>
</dbReference>
<keyword evidence="9" id="KW-1185">Reference proteome</keyword>
<dbReference type="InterPro" id="IPR011010">
    <property type="entry name" value="DNA_brk_join_enz"/>
</dbReference>
<dbReference type="GO" id="GO:0003677">
    <property type="term" value="F:DNA binding"/>
    <property type="evidence" value="ECO:0007669"/>
    <property type="project" value="InterPro"/>
</dbReference>
<dbReference type="InterPro" id="IPR042838">
    <property type="entry name" value="KIAA1958"/>
</dbReference>
<dbReference type="GO" id="GO:0006310">
    <property type="term" value="P:DNA recombination"/>
    <property type="evidence" value="ECO:0007669"/>
    <property type="project" value="UniProtKB-KW"/>
</dbReference>
<keyword evidence="1" id="KW-1017">Isopeptide bond</keyword>
<dbReference type="GeneID" id="136803581"/>
<dbReference type="RefSeq" id="XP_066916414.1">
    <property type="nucleotide sequence ID" value="XM_067060313.1"/>
</dbReference>
<dbReference type="GO" id="GO:0015074">
    <property type="term" value="P:DNA integration"/>
    <property type="evidence" value="ECO:0007669"/>
    <property type="project" value="InterPro"/>
</dbReference>
<keyword evidence="3" id="KW-0832">Ubl conjugation</keyword>
<dbReference type="Pfam" id="PF25561">
    <property type="entry name" value="QRICH1"/>
    <property type="match status" value="1"/>
</dbReference>